<organism evidence="2 3">
    <name type="scientific">Moorena producens PAL-8-15-08-1</name>
    <dbReference type="NCBI Taxonomy" id="1458985"/>
    <lineage>
        <taxon>Bacteria</taxon>
        <taxon>Bacillati</taxon>
        <taxon>Cyanobacteriota</taxon>
        <taxon>Cyanophyceae</taxon>
        <taxon>Coleofasciculales</taxon>
        <taxon>Coleofasciculaceae</taxon>
        <taxon>Moorena</taxon>
    </lineage>
</organism>
<dbReference type="Proteomes" id="UP000177870">
    <property type="component" value="Chromosome"/>
</dbReference>
<gene>
    <name evidence="2" type="ORF">BJP34_14410</name>
</gene>
<evidence type="ECO:0000313" key="3">
    <source>
        <dbReference type="Proteomes" id="UP000177870"/>
    </source>
</evidence>
<name>A0A1D8TS72_9CYAN</name>
<sequence>MVLPEKKTYGYRERNEEQRAEFLNYISQYAYQRFVYVDEAGVDDTEDYPYGWCDKSQRYYDLKLGHKTERISLIAASCCRQIIAPITFTGYCNTELIKMWVEFFLVPELLPGQIVIMDQASFHKSAQIKQLIEMAGCELVFLPPYSPDLNKIEKFWARLKHHLRKTLDQFDGLQNAIDNALRLLS</sequence>
<dbReference type="InterPro" id="IPR036397">
    <property type="entry name" value="RNaseH_sf"/>
</dbReference>
<dbReference type="GO" id="GO:0003676">
    <property type="term" value="F:nucleic acid binding"/>
    <property type="evidence" value="ECO:0007669"/>
    <property type="project" value="InterPro"/>
</dbReference>
<dbReference type="InterPro" id="IPR047655">
    <property type="entry name" value="Transpos_IS630-like"/>
</dbReference>
<dbReference type="KEGG" id="mpro:BJP34_14410"/>
<accession>A0A1D8TS72</accession>
<dbReference type="PANTHER" id="PTHR46564">
    <property type="entry name" value="TRANSPOSASE"/>
    <property type="match status" value="1"/>
</dbReference>
<evidence type="ECO:0000313" key="2">
    <source>
        <dbReference type="EMBL" id="AOX00488.1"/>
    </source>
</evidence>
<dbReference type="Pfam" id="PF13358">
    <property type="entry name" value="DDE_3"/>
    <property type="match status" value="1"/>
</dbReference>
<dbReference type="STRING" id="1458985.BJP34_14410"/>
<evidence type="ECO:0000259" key="1">
    <source>
        <dbReference type="Pfam" id="PF13358"/>
    </source>
</evidence>
<dbReference type="Gene3D" id="3.30.420.10">
    <property type="entry name" value="Ribonuclease H-like superfamily/Ribonuclease H"/>
    <property type="match status" value="1"/>
</dbReference>
<dbReference type="InterPro" id="IPR012337">
    <property type="entry name" value="RNaseH-like_sf"/>
</dbReference>
<dbReference type="RefSeq" id="WP_070392946.1">
    <property type="nucleotide sequence ID" value="NZ_CP017599.1"/>
</dbReference>
<reference evidence="3" key="1">
    <citation type="submission" date="2016-10" db="EMBL/GenBank/DDBJ databases">
        <title>Comparative genomics uncovers the prolific and rare metabolic potential of the cyanobacterial genus Moorea.</title>
        <authorList>
            <person name="Leao T."/>
            <person name="Castelao G."/>
            <person name="Korobeynikov A."/>
            <person name="Monroe E.A."/>
            <person name="Podell S."/>
            <person name="Glukhov E."/>
            <person name="Allen E."/>
            <person name="Gerwick W.H."/>
            <person name="Gerwick L."/>
        </authorList>
    </citation>
    <scope>NUCLEOTIDE SEQUENCE [LARGE SCALE GENOMIC DNA]</scope>
    <source>
        <strain evidence="3">PAL-8-15-08-1</strain>
    </source>
</reference>
<dbReference type="InterPro" id="IPR038717">
    <property type="entry name" value="Tc1-like_DDE_dom"/>
</dbReference>
<protein>
    <submittedName>
        <fullName evidence="2">IS630 family transposase</fullName>
    </submittedName>
</protein>
<dbReference type="NCBIfam" id="NF033545">
    <property type="entry name" value="transpos_IS630"/>
    <property type="match status" value="1"/>
</dbReference>
<feature type="domain" description="Tc1-like transposase DDE" evidence="1">
    <location>
        <begin position="34"/>
        <end position="167"/>
    </location>
</feature>
<dbReference type="AlphaFoldDB" id="A0A1D8TS72"/>
<dbReference type="SUPFAM" id="SSF53098">
    <property type="entry name" value="Ribonuclease H-like"/>
    <property type="match status" value="1"/>
</dbReference>
<proteinExistence type="predicted"/>
<dbReference type="EMBL" id="CP017599">
    <property type="protein sequence ID" value="AOX00488.1"/>
    <property type="molecule type" value="Genomic_DNA"/>
</dbReference>
<dbReference type="PANTHER" id="PTHR46564:SF1">
    <property type="entry name" value="TRANSPOSASE"/>
    <property type="match status" value="1"/>
</dbReference>